<keyword evidence="1" id="KW-0472">Membrane</keyword>
<evidence type="ECO:0008006" key="4">
    <source>
        <dbReference type="Google" id="ProtNLM"/>
    </source>
</evidence>
<feature type="transmembrane region" description="Helical" evidence="1">
    <location>
        <begin position="152"/>
        <end position="172"/>
    </location>
</feature>
<evidence type="ECO:0000256" key="1">
    <source>
        <dbReference type="SAM" id="Phobius"/>
    </source>
</evidence>
<evidence type="ECO:0000313" key="2">
    <source>
        <dbReference type="EMBL" id="PJE60547.1"/>
    </source>
</evidence>
<dbReference type="AlphaFoldDB" id="A0A2M8KKU6"/>
<feature type="transmembrane region" description="Helical" evidence="1">
    <location>
        <begin position="209"/>
        <end position="238"/>
    </location>
</feature>
<protein>
    <recommendedName>
        <fullName evidence="4">Glycosyltransferase RgtA/B/C/D-like domain-containing protein</fullName>
    </recommendedName>
</protein>
<proteinExistence type="predicted"/>
<dbReference type="EMBL" id="PFEB01000044">
    <property type="protein sequence ID" value="PJE60547.1"/>
    <property type="molecule type" value="Genomic_DNA"/>
</dbReference>
<evidence type="ECO:0000313" key="3">
    <source>
        <dbReference type="Proteomes" id="UP000231434"/>
    </source>
</evidence>
<organism evidence="2 3">
    <name type="scientific">Candidatus Roizmanbacteria bacterium CG10_big_fil_rev_8_21_14_0_10_36_26</name>
    <dbReference type="NCBI Taxonomy" id="1974851"/>
    <lineage>
        <taxon>Bacteria</taxon>
        <taxon>Candidatus Roizmaniibacteriota</taxon>
    </lineage>
</organism>
<feature type="transmembrane region" description="Helical" evidence="1">
    <location>
        <begin position="441"/>
        <end position="465"/>
    </location>
</feature>
<feature type="transmembrane region" description="Helical" evidence="1">
    <location>
        <begin position="392"/>
        <end position="413"/>
    </location>
</feature>
<feature type="transmembrane region" description="Helical" evidence="1">
    <location>
        <begin position="271"/>
        <end position="291"/>
    </location>
</feature>
<name>A0A2M8KKU6_9BACT</name>
<reference evidence="3" key="1">
    <citation type="submission" date="2017-09" db="EMBL/GenBank/DDBJ databases">
        <title>Depth-based differentiation of microbial function through sediment-hosted aquifers and enrichment of novel symbionts in the deep terrestrial subsurface.</title>
        <authorList>
            <person name="Probst A.J."/>
            <person name="Ladd B."/>
            <person name="Jarett J.K."/>
            <person name="Geller-Mcgrath D.E."/>
            <person name="Sieber C.M.K."/>
            <person name="Emerson J.B."/>
            <person name="Anantharaman K."/>
            <person name="Thomas B.C."/>
            <person name="Malmstrom R."/>
            <person name="Stieglmeier M."/>
            <person name="Klingl A."/>
            <person name="Woyke T."/>
            <person name="Ryan C.M."/>
            <person name="Banfield J.F."/>
        </authorList>
    </citation>
    <scope>NUCLEOTIDE SEQUENCE [LARGE SCALE GENOMIC DNA]</scope>
</reference>
<feature type="transmembrane region" description="Helical" evidence="1">
    <location>
        <begin position="120"/>
        <end position="140"/>
    </location>
</feature>
<keyword evidence="1" id="KW-0812">Transmembrane</keyword>
<gene>
    <name evidence="2" type="ORF">COU86_03730</name>
</gene>
<feature type="transmembrane region" description="Helical" evidence="1">
    <location>
        <begin position="184"/>
        <end position="203"/>
    </location>
</feature>
<feature type="transmembrane region" description="Helical" evidence="1">
    <location>
        <begin position="79"/>
        <end position="100"/>
    </location>
</feature>
<comment type="caution">
    <text evidence="2">The sequence shown here is derived from an EMBL/GenBank/DDBJ whole genome shotgun (WGS) entry which is preliminary data.</text>
</comment>
<feature type="transmembrane region" description="Helical" evidence="1">
    <location>
        <begin position="20"/>
        <end position="42"/>
    </location>
</feature>
<sequence>MAKINSNSSNFKFKILNLKFPIFIFFFFLLTYTRFINIGWGLPYPMHPDERNIAVAVQNLNCEVQSSKFKVQSCFNPHFYAYGQFPLYLGHGLVWLLKFFNGRLGTPISFLEATISLRTISAIASVINALMLIKIIQLISNQGQNLNSKRKLISNHTLLITSLILIFSPYFIQFSHFGTTESLLMLFYSLIIYLCLLFFQKILNTKYFILYTSFISGLAIATKVSSAVFIGIPLIAIINSKFSPKGRSSFGRKSQNSNRHLKAQNHFTSNFLLVFLTFTFLLSTFIFTILFSPHNLINWQEFIGALRYESEVATGAIKVFYTRQFEGTVPYWFQLTKIFPYALGWPVFVLGILAFSGLSWRSREINLLRLAFLFYFIPNGLLYAKWTRFMAPIFPLILIFSIFFLLKLYDWFYNYIRISSKFKIQNSKLQVKIKNFKTFDFLPVFLTFTFLLLTFISILPGISYLSVYQKLDVRFQASKWIYENIPDGSYILSETANVVDIPTANPKSKMQNPNQVQNSNYKIISFNFYDLDENPQLQEELKEHLAKVDYIFVPSRRIFANHYCGSLSSRPTPTLRQGSGGIFGNKCQMLKKEYPLLNDYYEKLFSGKLGFEKVAEFSSGLNDEQAEETWSVFDHLIIRIFKRNSTNPKSKQTSNF</sequence>
<keyword evidence="1" id="KW-1133">Transmembrane helix</keyword>
<dbReference type="Proteomes" id="UP000231434">
    <property type="component" value="Unassembled WGS sequence"/>
</dbReference>
<feature type="transmembrane region" description="Helical" evidence="1">
    <location>
        <begin position="367"/>
        <end position="386"/>
    </location>
</feature>
<feature type="transmembrane region" description="Helical" evidence="1">
    <location>
        <begin position="338"/>
        <end position="360"/>
    </location>
</feature>
<accession>A0A2M8KKU6</accession>